<dbReference type="InterPro" id="IPR016035">
    <property type="entry name" value="Acyl_Trfase/lysoPLipase"/>
</dbReference>
<keyword evidence="7" id="KW-1185">Reference proteome</keyword>
<evidence type="ECO:0000256" key="2">
    <source>
        <dbReference type="ARBA" id="ARBA00022963"/>
    </source>
</evidence>
<dbReference type="GO" id="GO:0019369">
    <property type="term" value="P:arachidonate metabolic process"/>
    <property type="evidence" value="ECO:0007669"/>
    <property type="project" value="TreeGrafter"/>
</dbReference>
<evidence type="ECO:0000313" key="6">
    <source>
        <dbReference type="EMBL" id="KAK3176234.1"/>
    </source>
</evidence>
<keyword evidence="2" id="KW-0442">Lipid degradation</keyword>
<dbReference type="GO" id="GO:0046486">
    <property type="term" value="P:glycerolipid metabolic process"/>
    <property type="evidence" value="ECO:0007669"/>
    <property type="project" value="UniProtKB-ARBA"/>
</dbReference>
<dbReference type="EMBL" id="JASNWA010000004">
    <property type="protein sequence ID" value="KAK3176234.1"/>
    <property type="molecule type" value="Genomic_DNA"/>
</dbReference>
<dbReference type="Proteomes" id="UP001276659">
    <property type="component" value="Unassembled WGS sequence"/>
</dbReference>
<evidence type="ECO:0000256" key="3">
    <source>
        <dbReference type="ARBA" id="ARBA00023098"/>
    </source>
</evidence>
<evidence type="ECO:0000256" key="4">
    <source>
        <dbReference type="PROSITE-ProRule" id="PRU01161"/>
    </source>
</evidence>
<protein>
    <recommendedName>
        <fullName evidence="5">PNPLA domain-containing protein</fullName>
    </recommendedName>
</protein>
<keyword evidence="3" id="KW-0443">Lipid metabolism</keyword>
<name>A0AAE0DN72_9LECA</name>
<dbReference type="GO" id="GO:0047499">
    <property type="term" value="F:calcium-independent phospholipase A2 activity"/>
    <property type="evidence" value="ECO:0007669"/>
    <property type="project" value="TreeGrafter"/>
</dbReference>
<dbReference type="GO" id="GO:0016020">
    <property type="term" value="C:membrane"/>
    <property type="evidence" value="ECO:0007669"/>
    <property type="project" value="TreeGrafter"/>
</dbReference>
<reference evidence="6" key="1">
    <citation type="submission" date="2022-11" db="EMBL/GenBank/DDBJ databases">
        <title>Chromosomal genome sequence assembly and mating type (MAT) locus characterization of the leprose asexual lichenized fungus Lepraria neglecta (Nyl.) Erichsen.</title>
        <authorList>
            <person name="Allen J.L."/>
            <person name="Pfeffer B."/>
        </authorList>
    </citation>
    <scope>NUCLEOTIDE SEQUENCE</scope>
    <source>
        <strain evidence="6">Allen 5258</strain>
    </source>
</reference>
<dbReference type="AlphaFoldDB" id="A0AAE0DN72"/>
<accession>A0AAE0DN72</accession>
<evidence type="ECO:0000313" key="7">
    <source>
        <dbReference type="Proteomes" id="UP001276659"/>
    </source>
</evidence>
<keyword evidence="1" id="KW-0378">Hydrolase</keyword>
<comment type="caution">
    <text evidence="6">The sequence shown here is derived from an EMBL/GenBank/DDBJ whole genome shotgun (WGS) entry which is preliminary data.</text>
</comment>
<organism evidence="6 7">
    <name type="scientific">Lepraria neglecta</name>
    <dbReference type="NCBI Taxonomy" id="209136"/>
    <lineage>
        <taxon>Eukaryota</taxon>
        <taxon>Fungi</taxon>
        <taxon>Dikarya</taxon>
        <taxon>Ascomycota</taxon>
        <taxon>Pezizomycotina</taxon>
        <taxon>Lecanoromycetes</taxon>
        <taxon>OSLEUM clade</taxon>
        <taxon>Lecanoromycetidae</taxon>
        <taxon>Lecanorales</taxon>
        <taxon>Lecanorineae</taxon>
        <taxon>Stereocaulaceae</taxon>
        <taxon>Lepraria</taxon>
    </lineage>
</organism>
<feature type="domain" description="PNPLA" evidence="5">
    <location>
        <begin position="1"/>
        <end position="62"/>
    </location>
</feature>
<dbReference type="SUPFAM" id="SSF52151">
    <property type="entry name" value="FabD/lysophospholipase-like"/>
    <property type="match status" value="1"/>
</dbReference>
<dbReference type="PANTHER" id="PTHR24185">
    <property type="entry name" value="CALCIUM-INDEPENDENT PHOSPHOLIPASE A2-GAMMA"/>
    <property type="match status" value="1"/>
</dbReference>
<evidence type="ECO:0000256" key="1">
    <source>
        <dbReference type="ARBA" id="ARBA00022801"/>
    </source>
</evidence>
<evidence type="ECO:0000259" key="5">
    <source>
        <dbReference type="PROSITE" id="PS51635"/>
    </source>
</evidence>
<dbReference type="InterPro" id="IPR002641">
    <property type="entry name" value="PNPLA_dom"/>
</dbReference>
<dbReference type="PANTHER" id="PTHR24185:SF1">
    <property type="entry name" value="CALCIUM-INDEPENDENT PHOSPHOLIPASE A2-GAMMA"/>
    <property type="match status" value="1"/>
</dbReference>
<comment type="caution">
    <text evidence="4">Lacks conserved residue(s) required for the propagation of feature annotation.</text>
</comment>
<proteinExistence type="predicted"/>
<gene>
    <name evidence="6" type="ORF">OEA41_007557</name>
</gene>
<dbReference type="PROSITE" id="PS51635">
    <property type="entry name" value="PNPLA"/>
    <property type="match status" value="1"/>
</dbReference>
<dbReference type="Gene3D" id="3.40.1090.10">
    <property type="entry name" value="Cytosolic phospholipase A2 catalytic domain"/>
    <property type="match status" value="1"/>
</dbReference>
<dbReference type="GO" id="GO:0016042">
    <property type="term" value="P:lipid catabolic process"/>
    <property type="evidence" value="ECO:0007669"/>
    <property type="project" value="UniProtKB-KW"/>
</dbReference>
<sequence length="259" mass="29758">MFPDDILERNPGGPNEYPIWQVARATLAAPTFFKAMRLEEDDEKAEYIDGSLSAKNPSEEAYRSVKQLSDNNQKAVKILVSIGSGKNLEADPNPSSGFLLFAMYMKLAAKWASQSEATHQTVLDATRRVADYFRFEVEHGIGKIRLDAWQGKKGIKTLQLIRIKTEVYLQIPEVQKQITLTARHLVDVRRARSTQLDRWERFCQGVDYVCCMEFCDYKDEKFKGRQHLRRHLEQVHQSDPAVVEFMTDQGKRFPPDTGD</sequence>